<reference evidence="7" key="1">
    <citation type="submission" date="2020-12" db="EMBL/GenBank/DDBJ databases">
        <title>Metabolic potential, ecology and presence of endohyphal bacteria is reflected in genomic diversity of Mucoromycotina.</title>
        <authorList>
            <person name="Muszewska A."/>
            <person name="Okrasinska A."/>
            <person name="Steczkiewicz K."/>
            <person name="Drgas O."/>
            <person name="Orlowska M."/>
            <person name="Perlinska-Lenart U."/>
            <person name="Aleksandrzak-Piekarczyk T."/>
            <person name="Szatraj K."/>
            <person name="Zielenkiewicz U."/>
            <person name="Pilsyk S."/>
            <person name="Malc E."/>
            <person name="Mieczkowski P."/>
            <person name="Kruszewska J.S."/>
            <person name="Biernat P."/>
            <person name="Pawlowska J."/>
        </authorList>
    </citation>
    <scope>NUCLEOTIDE SEQUENCE</scope>
    <source>
        <strain evidence="7">WA0000017839</strain>
    </source>
</reference>
<dbReference type="PANTHER" id="PTHR46093:SF18">
    <property type="entry name" value="FIBRONECTIN TYPE-III DOMAIN-CONTAINING PROTEIN"/>
    <property type="match status" value="1"/>
</dbReference>
<keyword evidence="2" id="KW-0880">Kelch repeat</keyword>
<dbReference type="SUPFAM" id="SSF117281">
    <property type="entry name" value="Kelch motif"/>
    <property type="match status" value="1"/>
</dbReference>
<evidence type="ECO:0000313" key="7">
    <source>
        <dbReference type="EMBL" id="KAG2202066.1"/>
    </source>
</evidence>
<organism evidence="7 8">
    <name type="scientific">Mucor saturninus</name>
    <dbReference type="NCBI Taxonomy" id="64648"/>
    <lineage>
        <taxon>Eukaryota</taxon>
        <taxon>Fungi</taxon>
        <taxon>Fungi incertae sedis</taxon>
        <taxon>Mucoromycota</taxon>
        <taxon>Mucoromycotina</taxon>
        <taxon>Mucoromycetes</taxon>
        <taxon>Mucorales</taxon>
        <taxon>Mucorineae</taxon>
        <taxon>Mucoraceae</taxon>
        <taxon>Mucor</taxon>
    </lineage>
</organism>
<evidence type="ECO:0000313" key="8">
    <source>
        <dbReference type="Proteomes" id="UP000603453"/>
    </source>
</evidence>
<dbReference type="FunFam" id="2.120.10.80:FF:000049">
    <property type="entry name" value="Cell polarity protein (Tea1)"/>
    <property type="match status" value="1"/>
</dbReference>
<dbReference type="GO" id="GO:0005737">
    <property type="term" value="C:cytoplasm"/>
    <property type="evidence" value="ECO:0007669"/>
    <property type="project" value="UniProtKB-SubCell"/>
</dbReference>
<keyword evidence="4" id="KW-0677">Repeat</keyword>
<evidence type="ECO:0000256" key="5">
    <source>
        <dbReference type="ARBA" id="ARBA00023054"/>
    </source>
</evidence>
<proteinExistence type="predicted"/>
<evidence type="ECO:0008006" key="9">
    <source>
        <dbReference type="Google" id="ProtNLM"/>
    </source>
</evidence>
<dbReference type="Proteomes" id="UP000603453">
    <property type="component" value="Unassembled WGS sequence"/>
</dbReference>
<keyword evidence="5" id="KW-0175">Coiled coil</keyword>
<dbReference type="OrthoDB" id="45365at2759"/>
<dbReference type="EMBL" id="JAEPRD010000065">
    <property type="protein sequence ID" value="KAG2202066.1"/>
    <property type="molecule type" value="Genomic_DNA"/>
</dbReference>
<dbReference type="PANTHER" id="PTHR46093">
    <property type="entry name" value="ACYL-COA-BINDING DOMAIN-CONTAINING PROTEIN 5"/>
    <property type="match status" value="1"/>
</dbReference>
<accession>A0A8H7R2R0</accession>
<evidence type="ECO:0000256" key="1">
    <source>
        <dbReference type="ARBA" id="ARBA00004496"/>
    </source>
</evidence>
<evidence type="ECO:0000256" key="2">
    <source>
        <dbReference type="ARBA" id="ARBA00022441"/>
    </source>
</evidence>
<evidence type="ECO:0000256" key="3">
    <source>
        <dbReference type="ARBA" id="ARBA00022490"/>
    </source>
</evidence>
<keyword evidence="8" id="KW-1185">Reference proteome</keyword>
<name>A0A8H7R2R0_9FUNG</name>
<keyword evidence="3" id="KW-0963">Cytoplasm</keyword>
<dbReference type="Gene3D" id="2.120.10.80">
    <property type="entry name" value="Kelch-type beta propeller"/>
    <property type="match status" value="2"/>
</dbReference>
<protein>
    <recommendedName>
        <fullName evidence="9">Galactose oxidase</fullName>
    </recommendedName>
</protein>
<comment type="subcellular location">
    <subcellularLocation>
        <location evidence="1">Cytoplasm</location>
    </subcellularLocation>
</comment>
<comment type="caution">
    <text evidence="7">The sequence shown here is derived from an EMBL/GenBank/DDBJ whole genome shotgun (WGS) entry which is preliminary data.</text>
</comment>
<dbReference type="Pfam" id="PF24681">
    <property type="entry name" value="Kelch_KLHDC2_KLHL20_DRC7"/>
    <property type="match status" value="1"/>
</dbReference>
<dbReference type="AlphaFoldDB" id="A0A8H7R2R0"/>
<evidence type="ECO:0000256" key="4">
    <source>
        <dbReference type="ARBA" id="ARBA00022737"/>
    </source>
</evidence>
<sequence>MLDNHHFIVFGGIYTKGNTKKNLFIIDTNNLAVTSLTTSGDIPSYRTFGTISSIGGFVLLYGGEPLVPGELWDPYFYVLHTNTRQWSRVRTKGKLPSERAGHSTCVSKKGIMYIWGGHYQRKYLNDLCAFNVKEYPTKADWEFISYKNQGPSARSGHVSFIHDNKLYIFGGVNASQLYNDIWYFDLDTQLWYPIAAVGYIPLPRESAGAALVDDTLYIFGGRGVNGTLGDLCAYRIHSKRWYTFENMGNPPTPRYGATLTLVQNKIYVFGGESMTTGKSDDTTQVYILDCSKIKYREEAPNMSQRSEPVQTAPMKQLPPIQSPPPPPTQHTRQIPHNSPPPPPTQHTRQIPPNSPIQHHFQTPLPAPAAAAAVAGTKNEEEKLNLPVTAHAMETNTSHHHAPPRPPRDGVSLNPFDSFQKEKSNLVREIAARDLVISEMKKKEQWWRTEVSLARHERGDHNTQDEDVMLMTFHDVPSDKRLLFQQLVQLKAEIKRIRMGRMGDPQIMEIEHGETIRHVALEEAAYYKAKYYALKSMNAQSLAKLESERISVLEQRLADAYTEKSQNEKLLQRVRVQSENDRAARLLAEERANDAQSQSEEAQVAHQASLEKLSVLYEHIIKGEAQGRSDALVIADLSNQIAKNLTMPSTDVSHIHIEMSRLEVANIKLRNEMAVLTGKLEQSKDVEMNLRSLLQEREVAHQEALLELEKSCIELQVLKGAGHHDTTV</sequence>
<feature type="region of interest" description="Disordered" evidence="6">
    <location>
        <begin position="297"/>
        <end position="361"/>
    </location>
</feature>
<gene>
    <name evidence="7" type="ORF">INT47_006258</name>
</gene>
<evidence type="ECO:0000256" key="6">
    <source>
        <dbReference type="SAM" id="MobiDB-lite"/>
    </source>
</evidence>
<dbReference type="InterPro" id="IPR015915">
    <property type="entry name" value="Kelch-typ_b-propeller"/>
</dbReference>